<name>A0AAN7Y8T2_ELEMC</name>
<sequence>MSSIRSPPPAHPPTLLFFLTPLTCSVRFSQADLGDAARVTLRSAPLQHALLLQPVRGCHGGKKRKIPERKAGSPLAKVTGIKWWSRFNDSGLLQLLLPDQQQQQQQRWETHYAHSIMPPSSAARESALLQTET</sequence>
<protein>
    <recommendedName>
        <fullName evidence="4">Secreted protein</fullName>
    </recommendedName>
</protein>
<gene>
    <name evidence="2" type="ORF">PBY51_013714</name>
</gene>
<dbReference type="EMBL" id="JAUZQC010000004">
    <property type="protein sequence ID" value="KAK5873070.1"/>
    <property type="molecule type" value="Genomic_DNA"/>
</dbReference>
<evidence type="ECO:0008006" key="4">
    <source>
        <dbReference type="Google" id="ProtNLM"/>
    </source>
</evidence>
<accession>A0AAN7Y8T2</accession>
<evidence type="ECO:0000313" key="2">
    <source>
        <dbReference type="EMBL" id="KAK5873070.1"/>
    </source>
</evidence>
<dbReference type="Proteomes" id="UP001346869">
    <property type="component" value="Unassembled WGS sequence"/>
</dbReference>
<keyword evidence="1" id="KW-0732">Signal</keyword>
<proteinExistence type="predicted"/>
<reference evidence="2 3" key="2">
    <citation type="journal article" date="2023" name="Mol. Biol. Evol.">
        <title>Genomics of Secondarily Temperate Adaptation in the Only Non-Antarctic Icefish.</title>
        <authorList>
            <person name="Rivera-Colon A.G."/>
            <person name="Rayamajhi N."/>
            <person name="Minhas B.F."/>
            <person name="Madrigal G."/>
            <person name="Bilyk K.T."/>
            <person name="Yoon V."/>
            <person name="Hune M."/>
            <person name="Gregory S."/>
            <person name="Cheng C.H.C."/>
            <person name="Catchen J.M."/>
        </authorList>
    </citation>
    <scope>NUCLEOTIDE SEQUENCE [LARGE SCALE GENOMIC DNA]</scope>
    <source>
        <strain evidence="2">JMC-PN-2008</strain>
    </source>
</reference>
<evidence type="ECO:0000256" key="1">
    <source>
        <dbReference type="SAM" id="SignalP"/>
    </source>
</evidence>
<keyword evidence="3" id="KW-1185">Reference proteome</keyword>
<organism evidence="2 3">
    <name type="scientific">Eleginops maclovinus</name>
    <name type="common">Patagonian blennie</name>
    <name type="synonym">Eleginus maclovinus</name>
    <dbReference type="NCBI Taxonomy" id="56733"/>
    <lineage>
        <taxon>Eukaryota</taxon>
        <taxon>Metazoa</taxon>
        <taxon>Chordata</taxon>
        <taxon>Craniata</taxon>
        <taxon>Vertebrata</taxon>
        <taxon>Euteleostomi</taxon>
        <taxon>Actinopterygii</taxon>
        <taxon>Neopterygii</taxon>
        <taxon>Teleostei</taxon>
        <taxon>Neoteleostei</taxon>
        <taxon>Acanthomorphata</taxon>
        <taxon>Eupercaria</taxon>
        <taxon>Perciformes</taxon>
        <taxon>Notothenioidei</taxon>
        <taxon>Eleginopidae</taxon>
        <taxon>Eleginops</taxon>
    </lineage>
</organism>
<dbReference type="AlphaFoldDB" id="A0AAN7Y8T2"/>
<comment type="caution">
    <text evidence="2">The sequence shown here is derived from an EMBL/GenBank/DDBJ whole genome shotgun (WGS) entry which is preliminary data.</text>
</comment>
<evidence type="ECO:0000313" key="3">
    <source>
        <dbReference type="Proteomes" id="UP001346869"/>
    </source>
</evidence>
<reference evidence="2 3" key="1">
    <citation type="journal article" date="2023" name="Genes (Basel)">
        <title>Chromosome-Level Genome Assembly and Circadian Gene Repertoire of the Patagonia Blennie Eleginops maclovinus-The Closest Ancestral Proxy of Antarctic Cryonotothenioids.</title>
        <authorList>
            <person name="Cheng C.C."/>
            <person name="Rivera-Colon A.G."/>
            <person name="Minhas B.F."/>
            <person name="Wilson L."/>
            <person name="Rayamajhi N."/>
            <person name="Vargas-Chacoff L."/>
            <person name="Catchen J.M."/>
        </authorList>
    </citation>
    <scope>NUCLEOTIDE SEQUENCE [LARGE SCALE GENOMIC DNA]</scope>
    <source>
        <strain evidence="2">JMC-PN-2008</strain>
    </source>
</reference>
<feature type="chain" id="PRO_5043021010" description="Secreted protein" evidence="1">
    <location>
        <begin position="26"/>
        <end position="133"/>
    </location>
</feature>
<feature type="signal peptide" evidence="1">
    <location>
        <begin position="1"/>
        <end position="25"/>
    </location>
</feature>